<dbReference type="PROSITE" id="PS51272">
    <property type="entry name" value="SLH"/>
    <property type="match status" value="3"/>
</dbReference>
<dbReference type="Gene3D" id="3.80.10.10">
    <property type="entry name" value="Ribonuclease Inhibitor"/>
    <property type="match status" value="8"/>
</dbReference>
<dbReference type="SMART" id="SM00060">
    <property type="entry name" value="FN3"/>
    <property type="match status" value="1"/>
</dbReference>
<feature type="domain" description="SLH" evidence="4">
    <location>
        <begin position="1832"/>
        <end position="1897"/>
    </location>
</feature>
<dbReference type="InterPro" id="IPR036116">
    <property type="entry name" value="FN3_sf"/>
</dbReference>
<dbReference type="InterPro" id="IPR026906">
    <property type="entry name" value="LRR_5"/>
</dbReference>
<evidence type="ECO:0000256" key="2">
    <source>
        <dbReference type="SAM" id="MobiDB-lite"/>
    </source>
</evidence>
<feature type="domain" description="Fibronectin type-III" evidence="3">
    <location>
        <begin position="1453"/>
        <end position="1536"/>
    </location>
</feature>
<dbReference type="SUPFAM" id="SSF52058">
    <property type="entry name" value="L domain-like"/>
    <property type="match status" value="2"/>
</dbReference>
<keyword evidence="6" id="KW-1185">Reference proteome</keyword>
<accession>A0A9X2DQR2</accession>
<keyword evidence="1" id="KW-0732">Signal</keyword>
<proteinExistence type="predicted"/>
<protein>
    <submittedName>
        <fullName evidence="5">Leucine-rich repeat protein</fullName>
    </submittedName>
</protein>
<dbReference type="RefSeq" id="WP_251223215.1">
    <property type="nucleotide sequence ID" value="NZ_JAMBOL010000007.1"/>
</dbReference>
<organism evidence="5 6">
    <name type="scientific">Halalkalibacter oceani</name>
    <dbReference type="NCBI Taxonomy" id="1653776"/>
    <lineage>
        <taxon>Bacteria</taxon>
        <taxon>Bacillati</taxon>
        <taxon>Bacillota</taxon>
        <taxon>Bacilli</taxon>
        <taxon>Bacillales</taxon>
        <taxon>Bacillaceae</taxon>
        <taxon>Halalkalibacter</taxon>
    </lineage>
</organism>
<name>A0A9X2DQR2_9BACI</name>
<sequence>MTRKKRRLISLLLILVLMAQMLPITMVSATEGPYIEGDFQYYVNDDGDVMLSNYFGERGIDLELPAELGGQPLKIIASGVLDRRELTAVSIPDSVERIVMGAFSNNRLTTVTIPASVTDIGNQAFHNNELSTVVVHNDSVTFGDGVFEGNASDLTLIGDVGSTTEAYADEHGYAFMSIAHYLGYGFEYEGNGDGTATITGWDETGFGPVPDPLIIPAELSIPDEAETLTVTGVGEEAFRGKGLTEVTISHSVTTIGAHAFLGNNLTELVIPESVVEIGRNAFSENDLSEVVIRHDSVTFGDNVFANNAAELTLIGGSTVQAYADGYGYHFIDIDGSGFQYDDHGDGTATITGWDEAVYGAVPDPLFIPDSVGEDLTVTTIGANAFRDRSLTDVTIPDEVTEIAEAAFADNALSDVTFSAALEVIGSQAFMGNKLEVLNIPASVTEIGAEAFANNELTEVAIPNRITEIGDRAFQNNGLTEIEFPEGLETIGEEAFRNNDLEDVEFPDNLTEIGARAFRDNSLSEAAFPEDLEVIGEEAFRNNDLVEVTFPDNLTTIGRWSFQDNLLTEVTLPAGITSIESNVFFRNNLIAVDLPEGVQAIGNQSFFGNALAKVALPDHLETIGNQAFAGNALTEVIIPENVTQIGDGAFQNNDLTQVVISPEDVVFAASGNIFADNTDDLALVGYRGSTTEAYAAEHEYRFVDIRLYSGLSFEYEINADDTLTITGWNEADYGPVPTSLVIPEMIEGRTVTAIGEEAFEEKSLTEVSLPDTLTTIGDYAFWGNRLTELTLPDGVTSIGNYAFTDNRLEELTLPNTLAVIGNNVFAMNNLEEVVIPDGVTAIGNWAFGQNELTRIVIPDSVTTIGEYAFRENELETLVIPDSVTTMGAYAFHDNKLTEVVFGTGLNRIADEAFSRNQLTSVVIPDGVTGIGHWAFYDNRLTEIEFGDDVLTIGTEAFMGNALESLDLPDSVTSIGNGAFGYNNLTSLEIPDSVTSIGNGAFEYNDLRTVIIHNDEVDFFSGNVFPNNDPDLTLIGYVDSTTEAYAAEYEHRFVDIVLYLGLGFEYEINADDTLTITGWNEDDYGPVPTSLVIPEMIGGRTVTAIGSYAFQNNNLTEVTIPDSVVVIGSSAFQGNNLTEVVLGTGVEVIGDSAFQNNNLTEVIIPDNVTEIGTGAFWNNSLTEVVLGAGVETIGDSAFQNNNLTEVIIPDSVVVIGSGAFVTNPLTEVELGTGVQTIGNSAFAFNALTDVIIPDNVTEIGSGAFANNSLTEVELGTGVETIGSTAFQNNDLTEVIIPDNVTEIVAFAFRNNNLTEVIIHNLDVAFGNDVFEDNAADLTLIGHADSTTQSYAAEHDHRFVAFDSAPEVTIFYADEVVDAPIDVVLGASASLRLESSHSHFEIEGVEWTVDGITAGSDDTLELDTGTVGTLTVQATATTEYGGAATETVTVNVKPPVPDTPVLEVDSTSTTSIQVSWENVAYAEEYVLTRDGDEIYRGEEMVYEDTGLTPETTYEYSLKAVNDSGESGASTVTATTAARASGGGGGGGGAPSPSPRPPSSATEEEIPVVVEGIEEEVLVLIRTTGSNGAVTEELVITESFVTFFLDRDDVPDTLRLFWPEEEDVSRMMITIEKEAAVLLEEANVNVDILTSYLGLFLPVSSMGDVSEDLSLELEPVREEVDHEAISEQAQEAALRLGLDDPKVDILTWPVMVTTNVQGRSVDLTIPLPELDTENREDIVVFIEHSDEEQVLVPVEFISYPGTAGEEGVTFQVEKFSTFTPLSLEGWANYLREEEGEPIPPYIEGYPDGTFRPNESVTREQMATMLGRYLGSEEDEREGWFVDISDEHWAYHEISVVQRNGIMNGYEDRQFRPEEEITRAQMAVIAYRWMHEQREDCCPDKGEGTVILYEDVSQNHWAKEEIDAISQWGLMEGFGDNSFRPAAPLTRAQAVTVLNRLFAREAADVSTNPSFADVPVTHWAYADIETAARGQ</sequence>
<dbReference type="EMBL" id="JAMBOL010000007">
    <property type="protein sequence ID" value="MCM3714435.1"/>
    <property type="molecule type" value="Genomic_DNA"/>
</dbReference>
<reference evidence="5" key="1">
    <citation type="submission" date="2022-05" db="EMBL/GenBank/DDBJ databases">
        <title>Comparative Genomics of Spacecraft Associated Microbes.</title>
        <authorList>
            <person name="Tran M.T."/>
            <person name="Wright A."/>
            <person name="Seuylemezian A."/>
            <person name="Eisen J."/>
            <person name="Coil D."/>
        </authorList>
    </citation>
    <scope>NUCLEOTIDE SEQUENCE</scope>
    <source>
        <strain evidence="5">214.1.1</strain>
    </source>
</reference>
<dbReference type="PANTHER" id="PTHR45661">
    <property type="entry name" value="SURFACE ANTIGEN"/>
    <property type="match status" value="1"/>
</dbReference>
<comment type="caution">
    <text evidence="5">The sequence shown here is derived from an EMBL/GenBank/DDBJ whole genome shotgun (WGS) entry which is preliminary data.</text>
</comment>
<feature type="compositionally biased region" description="Gly residues" evidence="2">
    <location>
        <begin position="1537"/>
        <end position="1546"/>
    </location>
</feature>
<dbReference type="InterPro" id="IPR053139">
    <property type="entry name" value="Surface_bspA-like"/>
</dbReference>
<dbReference type="InterPro" id="IPR032675">
    <property type="entry name" value="LRR_dom_sf"/>
</dbReference>
<dbReference type="Pfam" id="PF00395">
    <property type="entry name" value="SLH"/>
    <property type="match status" value="3"/>
</dbReference>
<dbReference type="CDD" id="cd00063">
    <property type="entry name" value="FN3"/>
    <property type="match status" value="1"/>
</dbReference>
<feature type="domain" description="SLH" evidence="4">
    <location>
        <begin position="1900"/>
        <end position="1963"/>
    </location>
</feature>
<dbReference type="InterPro" id="IPR003961">
    <property type="entry name" value="FN3_dom"/>
</dbReference>
<dbReference type="PROSITE" id="PS50853">
    <property type="entry name" value="FN3"/>
    <property type="match status" value="1"/>
</dbReference>
<dbReference type="Gene3D" id="2.60.40.10">
    <property type="entry name" value="Immunoglobulins"/>
    <property type="match status" value="1"/>
</dbReference>
<dbReference type="Pfam" id="PF13306">
    <property type="entry name" value="LRR_5"/>
    <property type="match status" value="5"/>
</dbReference>
<dbReference type="Proteomes" id="UP001139179">
    <property type="component" value="Unassembled WGS sequence"/>
</dbReference>
<evidence type="ECO:0000256" key="1">
    <source>
        <dbReference type="ARBA" id="ARBA00022729"/>
    </source>
</evidence>
<dbReference type="SUPFAM" id="SSF49265">
    <property type="entry name" value="Fibronectin type III"/>
    <property type="match status" value="1"/>
</dbReference>
<evidence type="ECO:0000259" key="3">
    <source>
        <dbReference type="PROSITE" id="PS50853"/>
    </source>
</evidence>
<feature type="region of interest" description="Disordered" evidence="2">
    <location>
        <begin position="1533"/>
        <end position="1560"/>
    </location>
</feature>
<dbReference type="InterPro" id="IPR001119">
    <property type="entry name" value="SLH_dom"/>
</dbReference>
<evidence type="ECO:0000313" key="5">
    <source>
        <dbReference type="EMBL" id="MCM3714435.1"/>
    </source>
</evidence>
<dbReference type="InterPro" id="IPR013783">
    <property type="entry name" value="Ig-like_fold"/>
</dbReference>
<gene>
    <name evidence="5" type="ORF">M3202_10085</name>
</gene>
<evidence type="ECO:0000313" key="6">
    <source>
        <dbReference type="Proteomes" id="UP001139179"/>
    </source>
</evidence>
<evidence type="ECO:0000259" key="4">
    <source>
        <dbReference type="PROSITE" id="PS51272"/>
    </source>
</evidence>
<dbReference type="PANTHER" id="PTHR45661:SF3">
    <property type="entry name" value="IG-LIKE DOMAIN-CONTAINING PROTEIN"/>
    <property type="match status" value="1"/>
</dbReference>
<feature type="domain" description="SLH" evidence="4">
    <location>
        <begin position="1770"/>
        <end position="1831"/>
    </location>
</feature>
<dbReference type="Gene3D" id="3.40.50.12480">
    <property type="match status" value="1"/>
</dbReference>